<evidence type="ECO:0000256" key="7">
    <source>
        <dbReference type="RuleBase" id="RU003679"/>
    </source>
</evidence>
<evidence type="ECO:0000313" key="10">
    <source>
        <dbReference type="Proteomes" id="UP000824469"/>
    </source>
</evidence>
<evidence type="ECO:0000256" key="6">
    <source>
        <dbReference type="ARBA" id="ARBA00023295"/>
    </source>
</evidence>
<dbReference type="Gene3D" id="3.20.20.80">
    <property type="entry name" value="Glycosidases"/>
    <property type="match status" value="2"/>
</dbReference>
<keyword evidence="10" id="KW-1185">Reference proteome</keyword>
<dbReference type="PRINTS" id="PR00742">
    <property type="entry name" value="GLHYDRLASE35"/>
</dbReference>
<accession>A0AA38L0T8</accession>
<dbReference type="InterPro" id="IPR031330">
    <property type="entry name" value="Gly_Hdrlase_35_cat"/>
</dbReference>
<dbReference type="EC" id="3.2.1.23" evidence="3"/>
<dbReference type="InterPro" id="IPR048913">
    <property type="entry name" value="BetaGal_gal-bd"/>
</dbReference>
<organism evidence="9 10">
    <name type="scientific">Taxus chinensis</name>
    <name type="common">Chinese yew</name>
    <name type="synonym">Taxus wallichiana var. chinensis</name>
    <dbReference type="NCBI Taxonomy" id="29808"/>
    <lineage>
        <taxon>Eukaryota</taxon>
        <taxon>Viridiplantae</taxon>
        <taxon>Streptophyta</taxon>
        <taxon>Embryophyta</taxon>
        <taxon>Tracheophyta</taxon>
        <taxon>Spermatophyta</taxon>
        <taxon>Pinopsida</taxon>
        <taxon>Pinidae</taxon>
        <taxon>Conifers II</taxon>
        <taxon>Cupressales</taxon>
        <taxon>Taxaceae</taxon>
        <taxon>Taxus</taxon>
    </lineage>
</organism>
<gene>
    <name evidence="9" type="ORF">KI387_035688</name>
</gene>
<sequence>MWPGLIDKAKEGGLDCIQTYVFWNMHEPQQGKFNFEGRFDLVAFVKLIHSKGLYVSLRIGPYIESEWNYGGFPYWLHDIPDIIFRTDNEPFKRYMQRFTTMIVDMMKAEGLFASQGGPIIITQINTCNGMYCGDTFIGPNSNKKPRMWTEAWTGWFQVFGGASPHRPVEDIAYAVARFFAKNGTFVNYYMYHGGTNFGRSGGPFITTSYDYDAPIDEYGIAREPKWTHLKNLNIAIKLCGDALLFGRVETFSLGPSQEAHVYSGESGLCAAFLSNSDSKSDVNVNFQNLTYDLPAWSVSILPDCQNVTFNTAKVNAQSYSLKLNTQMKYGSSKLPLSQKFMEGIGWETFRENIGGFEDTQFQNKGLLEHISTTKDTTDYLWYIISIDVNEDEPFLRSNISPLLAIESRGYAVHVFLNNNLVGSANGNKKNPTFSLELPISLSSGKNDIALLSVMVGLPNSGAHYERKAAGISNVTIQGFKDGTKDLSQELWTYQIGLVGERFTIYSNDGSHERNWTSSISNQSLTWYKTMIDAPDGDEPVSLDLSSMGKGQIWINGENIGRYWVSFLVPLGDCSSCDYRGSYNLPKCATNCGQSSQILYHIPRSLLQPTGNILILFEEIGGEPSKVALLTRSINNVCARIRETHPQSIQSWKTMKTNSQMLHENAEPRLQLECSAGKIISSIQFASFGSPQGECGHYTKGTCHLMESTKVVEK</sequence>
<dbReference type="InterPro" id="IPR041392">
    <property type="entry name" value="GHD"/>
</dbReference>
<keyword evidence="5" id="KW-0378">Hydrolase</keyword>
<evidence type="ECO:0000256" key="4">
    <source>
        <dbReference type="ARBA" id="ARBA00022729"/>
    </source>
</evidence>
<name>A0AA38L0T8_TAXCH</name>
<dbReference type="OMA" id="GDPCSAN"/>
<dbReference type="Pfam" id="PF17834">
    <property type="entry name" value="GHD"/>
    <property type="match status" value="1"/>
</dbReference>
<dbReference type="InterPro" id="IPR017853">
    <property type="entry name" value="GH"/>
</dbReference>
<dbReference type="EMBL" id="JAHRHJ020000007">
    <property type="protein sequence ID" value="KAH9307777.1"/>
    <property type="molecule type" value="Genomic_DNA"/>
</dbReference>
<dbReference type="PANTHER" id="PTHR23421">
    <property type="entry name" value="BETA-GALACTOSIDASE RELATED"/>
    <property type="match status" value="1"/>
</dbReference>
<dbReference type="InterPro" id="IPR001944">
    <property type="entry name" value="Glycoside_Hdrlase_35"/>
</dbReference>
<dbReference type="GO" id="GO:0030246">
    <property type="term" value="F:carbohydrate binding"/>
    <property type="evidence" value="ECO:0007669"/>
    <property type="project" value="InterPro"/>
</dbReference>
<evidence type="ECO:0000313" key="9">
    <source>
        <dbReference type="EMBL" id="KAH9307777.1"/>
    </source>
</evidence>
<evidence type="ECO:0000256" key="2">
    <source>
        <dbReference type="ARBA" id="ARBA00009809"/>
    </source>
</evidence>
<dbReference type="CDD" id="cd22842">
    <property type="entry name" value="Gal_Rha_Lectin_BGal"/>
    <property type="match status" value="1"/>
</dbReference>
<comment type="catalytic activity">
    <reaction evidence="1">
        <text>Hydrolysis of terminal non-reducing beta-D-galactose residues in beta-D-galactosides.</text>
        <dbReference type="EC" id="3.2.1.23"/>
    </reaction>
</comment>
<dbReference type="Pfam" id="PF21467">
    <property type="entry name" value="BetaGal_gal-bd"/>
    <property type="match status" value="1"/>
</dbReference>
<protein>
    <recommendedName>
        <fullName evidence="3">beta-galactosidase</fullName>
        <ecNumber evidence="3">3.2.1.23</ecNumber>
    </recommendedName>
</protein>
<dbReference type="FunFam" id="2.60.120.260:FF:000142">
    <property type="entry name" value="Beta-galactosidase"/>
    <property type="match status" value="1"/>
</dbReference>
<evidence type="ECO:0000259" key="8">
    <source>
        <dbReference type="PROSITE" id="PS50228"/>
    </source>
</evidence>
<evidence type="ECO:0000256" key="1">
    <source>
        <dbReference type="ARBA" id="ARBA00001412"/>
    </source>
</evidence>
<dbReference type="Gene3D" id="2.60.120.260">
    <property type="entry name" value="Galactose-binding domain-like"/>
    <property type="match status" value="1"/>
</dbReference>
<feature type="non-terminal residue" evidence="9">
    <location>
        <position position="1"/>
    </location>
</feature>
<keyword evidence="6" id="KW-0326">Glycosidase</keyword>
<comment type="caution">
    <text evidence="9">The sequence shown here is derived from an EMBL/GenBank/DDBJ whole genome shotgun (WGS) entry which is preliminary data.</text>
</comment>
<keyword evidence="4" id="KW-0732">Signal</keyword>
<dbReference type="InterPro" id="IPR000922">
    <property type="entry name" value="Lectin_gal-bd_dom"/>
</dbReference>
<evidence type="ECO:0000256" key="5">
    <source>
        <dbReference type="ARBA" id="ARBA00022801"/>
    </source>
</evidence>
<dbReference type="Proteomes" id="UP000824469">
    <property type="component" value="Unassembled WGS sequence"/>
</dbReference>
<dbReference type="GO" id="GO:0004565">
    <property type="term" value="F:beta-galactosidase activity"/>
    <property type="evidence" value="ECO:0007669"/>
    <property type="project" value="UniProtKB-EC"/>
</dbReference>
<comment type="similarity">
    <text evidence="2 7">Belongs to the glycosyl hydrolase 35 family.</text>
</comment>
<dbReference type="Pfam" id="PF01301">
    <property type="entry name" value="Glyco_hydro_35"/>
    <property type="match status" value="1"/>
</dbReference>
<dbReference type="InterPro" id="IPR008979">
    <property type="entry name" value="Galactose-bd-like_sf"/>
</dbReference>
<dbReference type="AlphaFoldDB" id="A0AA38L0T8"/>
<proteinExistence type="inferred from homology"/>
<dbReference type="SUPFAM" id="SSF51445">
    <property type="entry name" value="(Trans)glycosidases"/>
    <property type="match status" value="1"/>
</dbReference>
<feature type="domain" description="SUEL-type lectin" evidence="8">
    <location>
        <begin position="663"/>
        <end position="713"/>
    </location>
</feature>
<reference evidence="9 10" key="1">
    <citation type="journal article" date="2021" name="Nat. Plants">
        <title>The Taxus genome provides insights into paclitaxel biosynthesis.</title>
        <authorList>
            <person name="Xiong X."/>
            <person name="Gou J."/>
            <person name="Liao Q."/>
            <person name="Li Y."/>
            <person name="Zhou Q."/>
            <person name="Bi G."/>
            <person name="Li C."/>
            <person name="Du R."/>
            <person name="Wang X."/>
            <person name="Sun T."/>
            <person name="Guo L."/>
            <person name="Liang H."/>
            <person name="Lu P."/>
            <person name="Wu Y."/>
            <person name="Zhang Z."/>
            <person name="Ro D.K."/>
            <person name="Shang Y."/>
            <person name="Huang S."/>
            <person name="Yan J."/>
        </authorList>
    </citation>
    <scope>NUCLEOTIDE SEQUENCE [LARGE SCALE GENOMIC DNA]</scope>
    <source>
        <strain evidence="9">Ta-2019</strain>
    </source>
</reference>
<dbReference type="GO" id="GO:0005975">
    <property type="term" value="P:carbohydrate metabolic process"/>
    <property type="evidence" value="ECO:0007669"/>
    <property type="project" value="InterPro"/>
</dbReference>
<evidence type="ECO:0000256" key="3">
    <source>
        <dbReference type="ARBA" id="ARBA00012756"/>
    </source>
</evidence>
<dbReference type="SUPFAM" id="SSF49785">
    <property type="entry name" value="Galactose-binding domain-like"/>
    <property type="match status" value="2"/>
</dbReference>
<dbReference type="PROSITE" id="PS50228">
    <property type="entry name" value="SUEL_LECTIN"/>
    <property type="match status" value="1"/>
</dbReference>